<accession>A0A9P1D2P9</accession>
<name>A0A9P1D2P9_9DINO</name>
<feature type="region of interest" description="Disordered" evidence="1">
    <location>
        <begin position="2504"/>
        <end position="2524"/>
    </location>
</feature>
<comment type="caution">
    <text evidence="3">The sequence shown here is derived from an EMBL/GenBank/DDBJ whole genome shotgun (WGS) entry which is preliminary data.</text>
</comment>
<feature type="transmembrane region" description="Helical" evidence="2">
    <location>
        <begin position="2240"/>
        <end position="2263"/>
    </location>
</feature>
<protein>
    <submittedName>
        <fullName evidence="5">Protein kinase domain-containing protein</fullName>
    </submittedName>
</protein>
<dbReference type="OrthoDB" id="10017101at2759"/>
<keyword evidence="2" id="KW-0472">Membrane</keyword>
<gene>
    <name evidence="3" type="ORF">C1SCF055_LOCUS28542</name>
</gene>
<keyword evidence="5" id="KW-0418">Kinase</keyword>
<feature type="compositionally biased region" description="Basic residues" evidence="1">
    <location>
        <begin position="478"/>
        <end position="496"/>
    </location>
</feature>
<feature type="transmembrane region" description="Helical" evidence="2">
    <location>
        <begin position="2462"/>
        <end position="2482"/>
    </location>
</feature>
<feature type="transmembrane region" description="Helical" evidence="2">
    <location>
        <begin position="2625"/>
        <end position="2649"/>
    </location>
</feature>
<proteinExistence type="predicted"/>
<feature type="transmembrane region" description="Helical" evidence="2">
    <location>
        <begin position="2762"/>
        <end position="2787"/>
    </location>
</feature>
<feature type="region of interest" description="Disordered" evidence="1">
    <location>
        <begin position="194"/>
        <end position="213"/>
    </location>
</feature>
<feature type="compositionally biased region" description="Low complexity" evidence="1">
    <location>
        <begin position="117"/>
        <end position="137"/>
    </location>
</feature>
<feature type="region of interest" description="Disordered" evidence="1">
    <location>
        <begin position="314"/>
        <end position="530"/>
    </location>
</feature>
<feature type="compositionally biased region" description="Basic residues" evidence="1">
    <location>
        <begin position="408"/>
        <end position="419"/>
    </location>
</feature>
<feature type="compositionally biased region" description="Basic and acidic residues" evidence="1">
    <location>
        <begin position="497"/>
        <end position="507"/>
    </location>
</feature>
<dbReference type="EMBL" id="CAMXCT020003126">
    <property type="protein sequence ID" value="CAL1155973.1"/>
    <property type="molecule type" value="Genomic_DNA"/>
</dbReference>
<feature type="transmembrane region" description="Helical" evidence="2">
    <location>
        <begin position="2208"/>
        <end position="2228"/>
    </location>
</feature>
<feature type="transmembrane region" description="Helical" evidence="2">
    <location>
        <begin position="2670"/>
        <end position="2688"/>
    </location>
</feature>
<feature type="region of interest" description="Disordered" evidence="1">
    <location>
        <begin position="705"/>
        <end position="731"/>
    </location>
</feature>
<keyword evidence="6" id="KW-1185">Reference proteome</keyword>
<reference evidence="3" key="1">
    <citation type="submission" date="2022-10" db="EMBL/GenBank/DDBJ databases">
        <authorList>
            <person name="Chen Y."/>
            <person name="Dougan E. K."/>
            <person name="Chan C."/>
            <person name="Rhodes N."/>
            <person name="Thang M."/>
        </authorList>
    </citation>
    <scope>NUCLEOTIDE SEQUENCE</scope>
</reference>
<feature type="transmembrane region" description="Helical" evidence="2">
    <location>
        <begin position="2417"/>
        <end position="2442"/>
    </location>
</feature>
<evidence type="ECO:0000313" key="4">
    <source>
        <dbReference type="EMBL" id="CAL1155973.1"/>
    </source>
</evidence>
<evidence type="ECO:0000313" key="6">
    <source>
        <dbReference type="Proteomes" id="UP001152797"/>
    </source>
</evidence>
<sequence length="3105" mass="343515">MSDEQLDGVEMPDVPLVDLAKCLEKDASVRARVMETEGGQLTRWPNKNAVGLKSVKAMGLNSTALEIMAEWWVQELRRMLGKNPKDAVIVHVDGKGLKSLFSHGICRFKDRCDTSEPRAASSAPAAAPVPAPEAAVVEDPRDGGEDDAIMVDSVTSGDLVVAVSTDTLMDTPSHEEFQDSQTDPGCYLSPVHEPIENPSEESEPVSMSSAMLPPSMVPEKKRVAADLGDSLDPYAPGLSYDETARRVRARILLLQFFGTEATETLPMTETQVMEVFEGFSKQESPPCSRSATEKDIMVFQKKLQRLESTLILGDSPQPEVVPSHDGGAACPDSPMPVSPADEISLTQLNPAEVSPDGCDPANPVEVEVSSDDSDGQTVPPVLREAQDAWKGAAMAKAPKEEKEESRGRGRVRGRGRGGRAPKQPAATDEVEVVACPRRDLESAFDAVDDTGPNVEVPDSKAAKKEKKKKNAEPTNSTSKRKEKKGVEKPKKHRKSMDKKDGKDKPDEPEQDPEMNNLLGGNSTFAGRYPPDSAEARNRFVAMVSTYLSKVAPHIDSSNTTQHYWWKFAFKSIAKTKNVTLDDYRRIVEGEVAKYPHPEECQDSGVGKTGLLAGAICQTKVDGEPGIAGQVRPAIDVFQCKLWMQSYGGRCPKPTMLVANTELIQKLETSKPRGVKERLIFAPRSMSFSANTLGALQEWLARNEKSRPIPTPVRPLEASRPSSAHQPQVAGNVGAGAEVGESHHYRESISNAPLTCGYATPDESDSDVDMEKLNFNEDGIVQPPEVEVPKADSNVGLSPRDLPKPPVAVDGILLSGVPSIADQQAPKPQLQVHDISPAATANETFISEVEILREEMPETEVVVEGQFASEAEMVEWGFSEQRITAVKEHCKTNPTKLLRKDIYEKTLLFYVERCIKGTEKRRSRLTMSKRARFEESGIDGMDNGFEMPDASAVEGDETQQLLDESEKVDAAAKKRKTALCKRIKKMEELAQKFNVDWALTELQQRLQTAIKDSCKALEKWHGTLSDEYSAGVINGYSKETEARLRKLIDDAGAQSVVERAPGDTSQNYAEILADGVPAAALRHYGDLARAEMGECGKNLAPTNSARDAHAFINRWGLSWRVPYSLFKYQESGQSYEFSYLSPISFTKYLLEKAPQLVMGGIDGCQGRKNLESFWASYRAIDPEHIFFQEDCPGRTSSNTLAFAVHGDEGRGAKKGNTCIISMETVLGLRHPSAQWDSTTCSECVVSAKGAKRFKLGPETTQHHSMDVPPCAKQVTNLKEHSYLTKFVLGVLPNKYYKGTGVLDEFLTVLCAAFEVLFNDGVLIGSDRWYLCVVGLKGDLRWHEKTAHLERKILHKLDFVKAGSFTNWILHKLDFVKGLCEEGRVEELSSCLPGDKVIVWYSDDSVYHERVLLWKTGESTWYIVTPDHDVYVEDFNDPANGPARFHIKGLHFKYYSRLSHGVYRFDDELSEDELKKFIEEALDDLGYDVLPPGAWCPGFARVGKNQVSLSKMLGQRVVPRAVKSRGKGVMDGPVPGLQGLTADLAPELVSEVFPIDPAPPGKIWVSFGGPGDMATLSEVLVSKGQGIRTGSLEGLAHIDGQWLHVRLIDEQQFNSLVSKGNAPTPSARLARDLGVEEASGSQEKAATSGEQMSEDARTLYVDYDDEGERFKEWRQVTLESREYNYKDWPLDGPMTTHHFIKHTYRHGGDPKRWLSEWMRAKQIQEGDRISFEMKILIESLYIAGTYDQLNVSGLASVEILVRRIQAIVDAYSAGPIPDWNSAKIMTLYRSPEDAISPQLKTWAARRNKEELDLAQTRAKVREGRRVAILTEESAASAVADGVLPAGGPKAKAKQKGKGRGLERSAQRVARKGHVDQRTQDAVLSLNWLAGFGFTENSGIYAPDPLQRNVLDRVHFLANLCNSKGELDQVPKPEAALMALLQGRSEYGSELPTTLAVCDLERISLPHTLQGAPEAVSLLDEKARRYLQDPEQMLRALGCDLRGELMASRVTPRKVTNEWKAGSLEDQEYLQLSGWGLNEAFEEVPGYLLQKGRWTPRLWGKWNHEAGILELEEYDESKSLTHAIPRTVTEAEGTHSEASFREVQNHSSQAEPGVFNLLDVVLSAPVKSAKRARSESSTGSTSSTQSAKKKKRTDKAVERTWWGLMQAYPPILDSIWSASDNKEFPNPAHVNELVCETDNVRKQIEDNPDKGWAITVYLFVLVMWTLMKLAHDWALLADVAEDFTLVIGVLSWAFQLLASFAALYWAAAVTDVFVSRVPEGNGACYYQLQPFATLTALGAALLLLYFSHVKMNNLVLSLVNYFCKIFNVPYGAVKGIAASQPLLTKGLHGDSDVLPSPHQQLECRNRKRLCIFVRSLYWFCLLSYGRLTVPFDFFGNLFLRVTELAVSQAWSLAPVVFLKLATLLAAAATPVIGGALAASMLVTVIQEALSDWRSLRAIDKLTVSAQPLLSTALLLLALSTSGAAVRHSPSAADTVYFAPADTALGAGRQAHPAAADTPTPPADLPRPTQFKPDAMHATGEFFFRTWWGLMQASPPLLDSIWSASDNKEFPNPAHVNELVCETDNVRKQIEDNPDKGWAITVYLFVLVMWTLMKLAHDWALLADVAEDFTLVIGVLSWAFQLLASFAALYWAAAVTDVFVSRVPEGNGACYYQLQPFATLTALGAALLLLYFSHVKMNNLVLSLVNYYCKIFNVPYGAVKGIAASQPLLTKGLHGDSDVLPSPYQQLEFRNRKTAWSLAPVVFLKLATLLAAAATPVIGGALAASMLVTVIQEALSDWRSLRAIDKLTATQLFDWRQQSDQDVSCRLFDDEASTHVLPAEPRLQEKSVLEVDQAQPSRLHYEGLQLYSQPASSDDAWKSLNKLSKGPQINLNHYRGFVGPYEAYADMSGLEFSLLYLSGLKETDSLLDIGCGALRLGRVVSPYLLPGKYHCIEPNSWLVREALHYEIGEQILWLKQPKFAFNDKFQAPLADSTFNFLIAQSIFSHTGLDMFEGAMKKIKGYMTDASVFLLTFVRVGNWPNCTTSEGWLYPGCCAMTDEAIQQVATRHELFAVPLKWRHDRQQWWAWKEQVLTQAWCSVDIAQLYPEQTE</sequence>
<reference evidence="4" key="2">
    <citation type="submission" date="2024-04" db="EMBL/GenBank/DDBJ databases">
        <authorList>
            <person name="Chen Y."/>
            <person name="Shah S."/>
            <person name="Dougan E. K."/>
            <person name="Thang M."/>
            <person name="Chan C."/>
        </authorList>
    </citation>
    <scope>NUCLEOTIDE SEQUENCE [LARGE SCALE GENOMIC DNA]</scope>
</reference>
<organism evidence="3">
    <name type="scientific">Cladocopium goreaui</name>
    <dbReference type="NCBI Taxonomy" id="2562237"/>
    <lineage>
        <taxon>Eukaryota</taxon>
        <taxon>Sar</taxon>
        <taxon>Alveolata</taxon>
        <taxon>Dinophyceae</taxon>
        <taxon>Suessiales</taxon>
        <taxon>Symbiodiniaceae</taxon>
        <taxon>Cladocopium</taxon>
    </lineage>
</organism>
<evidence type="ECO:0000313" key="3">
    <source>
        <dbReference type="EMBL" id="CAI4002598.1"/>
    </source>
</evidence>
<dbReference type="Proteomes" id="UP001152797">
    <property type="component" value="Unassembled WGS sequence"/>
</dbReference>
<keyword evidence="5" id="KW-0808">Transferase</keyword>
<feature type="transmembrane region" description="Helical" evidence="2">
    <location>
        <begin position="2283"/>
        <end position="2303"/>
    </location>
</feature>
<dbReference type="Gene3D" id="3.40.50.150">
    <property type="entry name" value="Vaccinia Virus protein VP39"/>
    <property type="match status" value="1"/>
</dbReference>
<feature type="transmembrane region" description="Helical" evidence="2">
    <location>
        <begin position="2366"/>
        <end position="2384"/>
    </location>
</feature>
<keyword evidence="2" id="KW-0812">Transmembrane</keyword>
<feature type="compositionally biased region" description="Basic and acidic residues" evidence="1">
    <location>
        <begin position="397"/>
        <end position="407"/>
    </location>
</feature>
<dbReference type="GO" id="GO:0016301">
    <property type="term" value="F:kinase activity"/>
    <property type="evidence" value="ECO:0007669"/>
    <property type="project" value="UniProtKB-KW"/>
</dbReference>
<dbReference type="EMBL" id="CAMXCT030003126">
    <property type="protein sequence ID" value="CAL4789910.1"/>
    <property type="molecule type" value="Genomic_DNA"/>
</dbReference>
<evidence type="ECO:0000256" key="2">
    <source>
        <dbReference type="SAM" id="Phobius"/>
    </source>
</evidence>
<dbReference type="InterPro" id="IPR029063">
    <property type="entry name" value="SAM-dependent_MTases_sf"/>
</dbReference>
<feature type="region of interest" description="Disordered" evidence="1">
    <location>
        <begin position="2126"/>
        <end position="2151"/>
    </location>
</feature>
<feature type="transmembrane region" description="Helical" evidence="2">
    <location>
        <begin position="2593"/>
        <end position="2613"/>
    </location>
</feature>
<feature type="compositionally biased region" description="Low complexity" evidence="1">
    <location>
        <begin position="2132"/>
        <end position="2143"/>
    </location>
</feature>
<evidence type="ECO:0000256" key="1">
    <source>
        <dbReference type="SAM" id="MobiDB-lite"/>
    </source>
</evidence>
<evidence type="ECO:0000313" key="5">
    <source>
        <dbReference type="EMBL" id="CAL4789910.1"/>
    </source>
</evidence>
<feature type="region of interest" description="Disordered" evidence="1">
    <location>
        <begin position="116"/>
        <end position="146"/>
    </location>
</feature>
<dbReference type="EMBL" id="CAMXCT010003126">
    <property type="protein sequence ID" value="CAI4002598.1"/>
    <property type="molecule type" value="Genomic_DNA"/>
</dbReference>
<dbReference type="SUPFAM" id="SSF53335">
    <property type="entry name" value="S-adenosyl-L-methionine-dependent methyltransferases"/>
    <property type="match status" value="1"/>
</dbReference>
<keyword evidence="2" id="KW-1133">Transmembrane helix</keyword>